<dbReference type="Proteomes" id="UP000012960">
    <property type="component" value="Unplaced"/>
</dbReference>
<keyword evidence="5" id="KW-1185">Reference proteome</keyword>
<organism evidence="4 5">
    <name type="scientific">Musa acuminata subsp. malaccensis</name>
    <name type="common">Wild banana</name>
    <name type="synonym">Musa malaccensis</name>
    <dbReference type="NCBI Taxonomy" id="214687"/>
    <lineage>
        <taxon>Eukaryota</taxon>
        <taxon>Viridiplantae</taxon>
        <taxon>Streptophyta</taxon>
        <taxon>Embryophyta</taxon>
        <taxon>Tracheophyta</taxon>
        <taxon>Spermatophyta</taxon>
        <taxon>Magnoliopsida</taxon>
        <taxon>Liliopsida</taxon>
        <taxon>Zingiberales</taxon>
        <taxon>Musaceae</taxon>
        <taxon>Musa</taxon>
    </lineage>
</organism>
<dbReference type="EnsemblPlants" id="Ma06_t15870.1">
    <property type="protein sequence ID" value="Ma06_p15870.1"/>
    <property type="gene ID" value="Ma06_g15870"/>
</dbReference>
<accession>A0A804JGQ5</accession>
<dbReference type="PANTHER" id="PTHR34777">
    <property type="entry name" value="VQ MOTIF-CONTAINING PROTEIN 10"/>
    <property type="match status" value="1"/>
</dbReference>
<dbReference type="PANTHER" id="PTHR34777:SF1">
    <property type="entry name" value="VQ MOTIF-CONTAINING PROTEIN 10"/>
    <property type="match status" value="1"/>
</dbReference>
<name>A0A804JGQ5_MUSAM</name>
<reference evidence="3" key="1">
    <citation type="submission" date="2021-03" db="EMBL/GenBank/DDBJ databases">
        <authorList>
            <consortium name="Genoscope - CEA"/>
            <person name="William W."/>
        </authorList>
    </citation>
    <scope>NUCLEOTIDE SEQUENCE</scope>
    <source>
        <strain evidence="3">Doubled-haploid Pahang</strain>
    </source>
</reference>
<reference evidence="4" key="2">
    <citation type="submission" date="2021-05" db="UniProtKB">
        <authorList>
            <consortium name="EnsemblPlants"/>
        </authorList>
    </citation>
    <scope>IDENTIFICATION</scope>
    <source>
        <strain evidence="4">subsp. malaccensis</strain>
    </source>
</reference>
<feature type="domain" description="VQ" evidence="2">
    <location>
        <begin position="16"/>
        <end position="39"/>
    </location>
</feature>
<dbReference type="AlphaFoldDB" id="A0A804JGQ5"/>
<dbReference type="InterPro" id="IPR008889">
    <property type="entry name" value="VQ"/>
</dbReference>
<evidence type="ECO:0000313" key="5">
    <source>
        <dbReference type="Proteomes" id="UP000012960"/>
    </source>
</evidence>
<dbReference type="EMBL" id="HG996471">
    <property type="protein sequence ID" value="CAG1846390.1"/>
    <property type="molecule type" value="Genomic_DNA"/>
</dbReference>
<dbReference type="Pfam" id="PF05678">
    <property type="entry name" value="VQ"/>
    <property type="match status" value="1"/>
</dbReference>
<dbReference type="InterPro" id="IPR039608">
    <property type="entry name" value="VQ_1/10"/>
</dbReference>
<feature type="region of interest" description="Disordered" evidence="1">
    <location>
        <begin position="45"/>
        <end position="70"/>
    </location>
</feature>
<evidence type="ECO:0000259" key="2">
    <source>
        <dbReference type="Pfam" id="PF05678"/>
    </source>
</evidence>
<dbReference type="FunCoup" id="A0A804JGQ5">
    <property type="interactions" value="17"/>
</dbReference>
<dbReference type="Gramene" id="Ma06_t15870.1">
    <property type="protein sequence ID" value="Ma06_p15870.1"/>
    <property type="gene ID" value="Ma06_g15870"/>
</dbReference>
<evidence type="ECO:0000313" key="3">
    <source>
        <dbReference type="EMBL" id="CAG1846390.1"/>
    </source>
</evidence>
<proteinExistence type="predicted"/>
<protein>
    <submittedName>
        <fullName evidence="3">(wild Malaysian banana) hypothetical protein</fullName>
    </submittedName>
</protein>
<dbReference type="InParanoid" id="A0A804JGQ5"/>
<sequence length="97" mass="10389">MSSDHARRPTKVRVIVTKCVQADAAQFKSVVQCLTGKDSVVAETSESLGGRAGRRSHEVERSCGGGRKRSISAEKEAGECGIVLLPSLDELFELLSD</sequence>
<evidence type="ECO:0000256" key="1">
    <source>
        <dbReference type="SAM" id="MobiDB-lite"/>
    </source>
</evidence>
<evidence type="ECO:0000313" key="4">
    <source>
        <dbReference type="EnsemblPlants" id="Ma06_p15870.1"/>
    </source>
</evidence>
<gene>
    <name evidence="3" type="ORF">GSMUA_161850.1</name>
</gene>